<dbReference type="InterPro" id="IPR029052">
    <property type="entry name" value="Metallo-depent_PP-like"/>
</dbReference>
<organism evidence="1 2">
    <name type="scientific">Lactobacillus phage SA-C12</name>
    <dbReference type="NCBI Taxonomy" id="1755697"/>
    <lineage>
        <taxon>Viruses</taxon>
        <taxon>Duplodnaviria</taxon>
        <taxon>Heunggongvirae</taxon>
        <taxon>Uroviricota</taxon>
        <taxon>Caudoviricetes</taxon>
        <taxon>Tybeckvirinae</taxon>
        <taxon>Lenusvirus</taxon>
        <taxon>Lenusvirus SAC12</taxon>
    </lineage>
</organism>
<proteinExistence type="predicted"/>
<evidence type="ECO:0000313" key="1">
    <source>
        <dbReference type="EMBL" id="ALY06920.1"/>
    </source>
</evidence>
<keyword evidence="2" id="KW-1185">Reference proteome</keyword>
<dbReference type="SUPFAM" id="SSF56300">
    <property type="entry name" value="Metallo-dependent phosphatases"/>
    <property type="match status" value="1"/>
</dbReference>
<dbReference type="Gene3D" id="3.60.21.10">
    <property type="match status" value="1"/>
</dbReference>
<reference evidence="1 2" key="1">
    <citation type="submission" date="2015-11" db="EMBL/GenBank/DDBJ databases">
        <title>Lactobacillus brevis bacteriophage SA-C12: a mosaic Myoviridae member.</title>
        <authorList>
            <person name="Mahony J."/>
        </authorList>
    </citation>
    <scope>NUCLEOTIDE SEQUENCE [LARGE SCALE GENOMIC DNA]</scope>
</reference>
<protein>
    <submittedName>
        <fullName evidence="1">Putative DNA polymerase</fullName>
    </submittedName>
</protein>
<sequence>MMAIYSDKKDKKHEIDDVGLEKAVKYKIELQRDNGRANWNKVARLLREDGYDAKQCEGFRQAVKNKQHKMGLLPTQKDQWSNELDHKKDAINKEIDQMLLEKRELQLIRRDFNKNRRAYADQELFKRDIATALKKSIHIDIVSPPKTTYAYGQHALLVVLSDLHIGASVDVDGYAYNEDIAKQKLEQYRNRVVEYAKMAKPGVIYVENIGDSIEGAYMRSNQSYEITMKLSDQIKTAVKLISEFVVGLQQELGIEVYYTGIMGNHDRANGNKFDNLPDDGFQTVISMALSTISEQYDKLHVLEPDKQTEDHISVNGTNVKFVHGDLQNLSKSETLATSSQFDDMRYSALVGGHFHSLAIREESGLVIQSGSVIGPTSYSERLHFKASRSQVILDVDEHGVITPIPVIL</sequence>
<dbReference type="EMBL" id="KU052488">
    <property type="protein sequence ID" value="ALY06920.1"/>
    <property type="molecule type" value="Genomic_DNA"/>
</dbReference>
<dbReference type="Proteomes" id="UP000223158">
    <property type="component" value="Segment"/>
</dbReference>
<gene>
    <name evidence="1" type="ORF">SAC12_099</name>
</gene>
<evidence type="ECO:0000313" key="2">
    <source>
        <dbReference type="Proteomes" id="UP000223158"/>
    </source>
</evidence>
<accession>A0A1I9KKI2</accession>
<name>A0A1I9KKI2_9CAUD</name>